<comment type="caution">
    <text evidence="2">The sequence shown here is derived from an EMBL/GenBank/DDBJ whole genome shotgun (WGS) entry which is preliminary data.</text>
</comment>
<proteinExistence type="predicted"/>
<name>A0A4Z2I0G5_9TELE</name>
<evidence type="ECO:0000313" key="2">
    <source>
        <dbReference type="EMBL" id="TNN71599.1"/>
    </source>
</evidence>
<accession>A0A4Z2I0G5</accession>
<keyword evidence="3" id="KW-1185">Reference proteome</keyword>
<gene>
    <name evidence="2" type="ORF">EYF80_018124</name>
</gene>
<evidence type="ECO:0000313" key="3">
    <source>
        <dbReference type="Proteomes" id="UP000314294"/>
    </source>
</evidence>
<feature type="region of interest" description="Disordered" evidence="1">
    <location>
        <begin position="33"/>
        <end position="52"/>
    </location>
</feature>
<protein>
    <submittedName>
        <fullName evidence="2">Uncharacterized protein</fullName>
    </submittedName>
</protein>
<reference evidence="2 3" key="1">
    <citation type="submission" date="2019-03" db="EMBL/GenBank/DDBJ databases">
        <title>First draft genome of Liparis tanakae, snailfish: a comprehensive survey of snailfish specific genes.</title>
        <authorList>
            <person name="Kim W."/>
            <person name="Song I."/>
            <person name="Jeong J.-H."/>
            <person name="Kim D."/>
            <person name="Kim S."/>
            <person name="Ryu S."/>
            <person name="Song J.Y."/>
            <person name="Lee S.K."/>
        </authorList>
    </citation>
    <scope>NUCLEOTIDE SEQUENCE [LARGE SCALE GENOMIC DNA]</scope>
    <source>
        <tissue evidence="2">Muscle</tissue>
    </source>
</reference>
<dbReference type="EMBL" id="SRLO01000147">
    <property type="protein sequence ID" value="TNN71599.1"/>
    <property type="molecule type" value="Genomic_DNA"/>
</dbReference>
<dbReference type="AlphaFoldDB" id="A0A4Z2I0G5"/>
<evidence type="ECO:0000256" key="1">
    <source>
        <dbReference type="SAM" id="MobiDB-lite"/>
    </source>
</evidence>
<sequence>MVCVTFVVPSILIVAPGPPPRPETVRLRRLILHEQSSQAPGLPHEPNADDRKEDEIQNARALSTFMSKALETFQENNVIN</sequence>
<dbReference type="Proteomes" id="UP000314294">
    <property type="component" value="Unassembled WGS sequence"/>
</dbReference>
<organism evidence="2 3">
    <name type="scientific">Liparis tanakae</name>
    <name type="common">Tanaka's snailfish</name>
    <dbReference type="NCBI Taxonomy" id="230148"/>
    <lineage>
        <taxon>Eukaryota</taxon>
        <taxon>Metazoa</taxon>
        <taxon>Chordata</taxon>
        <taxon>Craniata</taxon>
        <taxon>Vertebrata</taxon>
        <taxon>Euteleostomi</taxon>
        <taxon>Actinopterygii</taxon>
        <taxon>Neopterygii</taxon>
        <taxon>Teleostei</taxon>
        <taxon>Neoteleostei</taxon>
        <taxon>Acanthomorphata</taxon>
        <taxon>Eupercaria</taxon>
        <taxon>Perciformes</taxon>
        <taxon>Cottioidei</taxon>
        <taxon>Cottales</taxon>
        <taxon>Liparidae</taxon>
        <taxon>Liparis</taxon>
    </lineage>
</organism>